<dbReference type="GO" id="GO:0006883">
    <property type="term" value="P:intracellular sodium ion homeostasis"/>
    <property type="evidence" value="ECO:0007669"/>
    <property type="project" value="TreeGrafter"/>
</dbReference>
<feature type="domain" description="Cation-transporting P-type ATPase N-terminal" evidence="10">
    <location>
        <begin position="2"/>
        <end position="76"/>
    </location>
</feature>
<dbReference type="GO" id="GO:1990573">
    <property type="term" value="P:potassium ion import across plasma membrane"/>
    <property type="evidence" value="ECO:0007669"/>
    <property type="project" value="TreeGrafter"/>
</dbReference>
<evidence type="ECO:0000256" key="8">
    <source>
        <dbReference type="ARBA" id="ARBA00023136"/>
    </source>
</evidence>
<dbReference type="InterPro" id="IPR036412">
    <property type="entry name" value="HAD-like_sf"/>
</dbReference>
<dbReference type="Pfam" id="PF13246">
    <property type="entry name" value="Cation_ATPase"/>
    <property type="match status" value="1"/>
</dbReference>
<organism evidence="11 12">
    <name type="scientific">Vagococcus allomyrinae</name>
    <dbReference type="NCBI Taxonomy" id="2794353"/>
    <lineage>
        <taxon>Bacteria</taxon>
        <taxon>Bacillati</taxon>
        <taxon>Bacillota</taxon>
        <taxon>Bacilli</taxon>
        <taxon>Lactobacillales</taxon>
        <taxon>Enterococcaceae</taxon>
        <taxon>Vagococcus</taxon>
    </lineage>
</organism>
<feature type="transmembrane region" description="Helical" evidence="9">
    <location>
        <begin position="704"/>
        <end position="722"/>
    </location>
</feature>
<feature type="transmembrane region" description="Helical" evidence="9">
    <location>
        <begin position="251"/>
        <end position="272"/>
    </location>
</feature>
<evidence type="ECO:0000313" key="11">
    <source>
        <dbReference type="EMBL" id="MBP1044307.1"/>
    </source>
</evidence>
<comment type="subcellular location">
    <subcellularLocation>
        <location evidence="1">Membrane</location>
        <topology evidence="1">Multi-pass membrane protein</topology>
    </subcellularLocation>
</comment>
<dbReference type="Gene3D" id="3.40.50.1000">
    <property type="entry name" value="HAD superfamily/HAD-like"/>
    <property type="match status" value="1"/>
</dbReference>
<dbReference type="InterPro" id="IPR023298">
    <property type="entry name" value="ATPase_P-typ_TM_dom_sf"/>
</dbReference>
<dbReference type="GO" id="GO:0036376">
    <property type="term" value="P:sodium ion export across plasma membrane"/>
    <property type="evidence" value="ECO:0007669"/>
    <property type="project" value="TreeGrafter"/>
</dbReference>
<dbReference type="SFLD" id="SFLDG00002">
    <property type="entry name" value="C1.7:_P-type_atpase_like"/>
    <property type="match status" value="1"/>
</dbReference>
<name>A0A940SUH1_9ENTE</name>
<dbReference type="SUPFAM" id="SSF56784">
    <property type="entry name" value="HAD-like"/>
    <property type="match status" value="1"/>
</dbReference>
<gene>
    <name evidence="11" type="ORF">I6N95_25185</name>
</gene>
<feature type="transmembrane region" description="Helical" evidence="9">
    <location>
        <begin position="752"/>
        <end position="770"/>
    </location>
</feature>
<dbReference type="InterPro" id="IPR059000">
    <property type="entry name" value="ATPase_P-type_domA"/>
</dbReference>
<dbReference type="PANTHER" id="PTHR43294:SF20">
    <property type="entry name" value="P-TYPE ATPASE"/>
    <property type="match status" value="1"/>
</dbReference>
<accession>A0A940SUH1</accession>
<evidence type="ECO:0000256" key="2">
    <source>
        <dbReference type="ARBA" id="ARBA00005675"/>
    </source>
</evidence>
<dbReference type="SUPFAM" id="SSF81660">
    <property type="entry name" value="Metal cation-transporting ATPase, ATP-binding domain N"/>
    <property type="match status" value="1"/>
</dbReference>
<dbReference type="SFLD" id="SFLDF00027">
    <property type="entry name" value="p-type_atpase"/>
    <property type="match status" value="1"/>
</dbReference>
<evidence type="ECO:0000256" key="3">
    <source>
        <dbReference type="ARBA" id="ARBA00022692"/>
    </source>
</evidence>
<dbReference type="PRINTS" id="PR00120">
    <property type="entry name" value="HATPASE"/>
</dbReference>
<dbReference type="Pfam" id="PF00689">
    <property type="entry name" value="Cation_ATPase_C"/>
    <property type="match status" value="1"/>
</dbReference>
<comment type="similarity">
    <text evidence="2">Belongs to the cation transport ATPase (P-type) (TC 3.A.3) family. Type IIA subfamily.</text>
</comment>
<dbReference type="PANTHER" id="PTHR43294">
    <property type="entry name" value="SODIUM/POTASSIUM-TRANSPORTING ATPASE SUBUNIT ALPHA"/>
    <property type="match status" value="1"/>
</dbReference>
<dbReference type="SFLD" id="SFLDS00003">
    <property type="entry name" value="Haloacid_Dehalogenase"/>
    <property type="match status" value="1"/>
</dbReference>
<evidence type="ECO:0000259" key="10">
    <source>
        <dbReference type="SMART" id="SM00831"/>
    </source>
</evidence>
<dbReference type="Proteomes" id="UP000674938">
    <property type="component" value="Unassembled WGS sequence"/>
</dbReference>
<dbReference type="InterPro" id="IPR018303">
    <property type="entry name" value="ATPase_P-typ_P_site"/>
</dbReference>
<dbReference type="PROSITE" id="PS00154">
    <property type="entry name" value="ATPASE_E1_E2"/>
    <property type="match status" value="1"/>
</dbReference>
<reference evidence="11" key="1">
    <citation type="submission" date="2020-12" db="EMBL/GenBank/DDBJ databases">
        <title>Vagococcus allomyrinae sp. nov. and Enterococcus lavae sp. nov., isolated from the larvae of Allomyrina dichotoma.</title>
        <authorList>
            <person name="Lee S.D."/>
        </authorList>
    </citation>
    <scope>NUCLEOTIDE SEQUENCE</scope>
    <source>
        <strain evidence="11">BWB3-3</strain>
    </source>
</reference>
<keyword evidence="7 9" id="KW-1133">Transmembrane helix</keyword>
<keyword evidence="4" id="KW-0547">Nucleotide-binding</keyword>
<dbReference type="RefSeq" id="WP_209532679.1">
    <property type="nucleotide sequence ID" value="NZ_JAEEGA010000025.1"/>
</dbReference>
<dbReference type="InterPro" id="IPR050510">
    <property type="entry name" value="Cation_transp_ATPase_P-type"/>
</dbReference>
<keyword evidence="3 9" id="KW-0812">Transmembrane</keyword>
<feature type="transmembrane region" description="Helical" evidence="9">
    <location>
        <begin position="278"/>
        <end position="303"/>
    </location>
</feature>
<feature type="transmembrane region" description="Helical" evidence="9">
    <location>
        <begin position="676"/>
        <end position="698"/>
    </location>
</feature>
<keyword evidence="6" id="KW-1278">Translocase</keyword>
<keyword evidence="12" id="KW-1185">Reference proteome</keyword>
<dbReference type="InterPro" id="IPR023214">
    <property type="entry name" value="HAD_sf"/>
</dbReference>
<dbReference type="GO" id="GO:0030007">
    <property type="term" value="P:intracellular potassium ion homeostasis"/>
    <property type="evidence" value="ECO:0007669"/>
    <property type="project" value="TreeGrafter"/>
</dbReference>
<evidence type="ECO:0000256" key="6">
    <source>
        <dbReference type="ARBA" id="ARBA00022967"/>
    </source>
</evidence>
<dbReference type="AlphaFoldDB" id="A0A940SUH1"/>
<dbReference type="Pfam" id="PF00690">
    <property type="entry name" value="Cation_ATPase_N"/>
    <property type="match status" value="1"/>
</dbReference>
<keyword evidence="5" id="KW-0067">ATP-binding</keyword>
<dbReference type="InterPro" id="IPR023299">
    <property type="entry name" value="ATPase_P-typ_cyto_dom_N"/>
</dbReference>
<feature type="transmembrane region" description="Helical" evidence="9">
    <location>
        <begin position="852"/>
        <end position="871"/>
    </location>
</feature>
<dbReference type="SMART" id="SM00831">
    <property type="entry name" value="Cation_ATPase_N"/>
    <property type="match status" value="1"/>
</dbReference>
<evidence type="ECO:0000256" key="7">
    <source>
        <dbReference type="ARBA" id="ARBA00022989"/>
    </source>
</evidence>
<dbReference type="Gene3D" id="3.40.1110.10">
    <property type="entry name" value="Calcium-transporting ATPase, cytoplasmic domain N"/>
    <property type="match status" value="1"/>
</dbReference>
<evidence type="ECO:0000313" key="12">
    <source>
        <dbReference type="Proteomes" id="UP000674938"/>
    </source>
</evidence>
<dbReference type="PRINTS" id="PR00119">
    <property type="entry name" value="CATATPASE"/>
</dbReference>
<dbReference type="NCBIfam" id="TIGR01494">
    <property type="entry name" value="ATPase_P-type"/>
    <property type="match status" value="2"/>
</dbReference>
<dbReference type="FunFam" id="3.40.50.1000:FF:000193">
    <property type="entry name" value="Plasma membrane calcium-transporting ATPase 2"/>
    <property type="match status" value="1"/>
</dbReference>
<dbReference type="Pfam" id="PF00122">
    <property type="entry name" value="E1-E2_ATPase"/>
    <property type="match status" value="1"/>
</dbReference>
<dbReference type="GO" id="GO:1902600">
    <property type="term" value="P:proton transmembrane transport"/>
    <property type="evidence" value="ECO:0007669"/>
    <property type="project" value="TreeGrafter"/>
</dbReference>
<evidence type="ECO:0000256" key="1">
    <source>
        <dbReference type="ARBA" id="ARBA00004141"/>
    </source>
</evidence>
<feature type="transmembrane region" description="Helical" evidence="9">
    <location>
        <begin position="782"/>
        <end position="803"/>
    </location>
</feature>
<feature type="transmembrane region" description="Helical" evidence="9">
    <location>
        <begin position="59"/>
        <end position="77"/>
    </location>
</feature>
<dbReference type="InterPro" id="IPR001757">
    <property type="entry name" value="P_typ_ATPase"/>
</dbReference>
<dbReference type="GO" id="GO:0016887">
    <property type="term" value="F:ATP hydrolysis activity"/>
    <property type="evidence" value="ECO:0007669"/>
    <property type="project" value="InterPro"/>
</dbReference>
<evidence type="ECO:0000256" key="5">
    <source>
        <dbReference type="ARBA" id="ARBA00022840"/>
    </source>
</evidence>
<dbReference type="GO" id="GO:0005391">
    <property type="term" value="F:P-type sodium:potassium-exchanging transporter activity"/>
    <property type="evidence" value="ECO:0007669"/>
    <property type="project" value="TreeGrafter"/>
</dbReference>
<dbReference type="InterPro" id="IPR006068">
    <property type="entry name" value="ATPase_P-typ_cation-transptr_C"/>
</dbReference>
<dbReference type="EMBL" id="JAEEGA010000025">
    <property type="protein sequence ID" value="MBP1044307.1"/>
    <property type="molecule type" value="Genomic_DNA"/>
</dbReference>
<evidence type="ECO:0000256" key="9">
    <source>
        <dbReference type="SAM" id="Phobius"/>
    </source>
</evidence>
<protein>
    <submittedName>
        <fullName evidence="11">Cation-translocating P-type ATPase</fullName>
    </submittedName>
</protein>
<dbReference type="SUPFAM" id="SSF81653">
    <property type="entry name" value="Calcium ATPase, transduction domain A"/>
    <property type="match status" value="1"/>
</dbReference>
<dbReference type="GO" id="GO:0005886">
    <property type="term" value="C:plasma membrane"/>
    <property type="evidence" value="ECO:0007669"/>
    <property type="project" value="TreeGrafter"/>
</dbReference>
<comment type="caution">
    <text evidence="11">The sequence shown here is derived from an EMBL/GenBank/DDBJ whole genome shotgun (WGS) entry which is preliminary data.</text>
</comment>
<dbReference type="Gene3D" id="1.20.1110.10">
    <property type="entry name" value="Calcium-transporting ATPase, transmembrane domain"/>
    <property type="match status" value="1"/>
</dbReference>
<dbReference type="GO" id="GO:0005524">
    <property type="term" value="F:ATP binding"/>
    <property type="evidence" value="ECO:0007669"/>
    <property type="project" value="UniProtKB-KW"/>
</dbReference>
<dbReference type="InterPro" id="IPR044492">
    <property type="entry name" value="P_typ_ATPase_HD_dom"/>
</dbReference>
<dbReference type="InterPro" id="IPR004014">
    <property type="entry name" value="ATPase_P-typ_cation-transptr_N"/>
</dbReference>
<keyword evidence="8 9" id="KW-0472">Membrane</keyword>
<dbReference type="SUPFAM" id="SSF81665">
    <property type="entry name" value="Calcium ATPase, transmembrane domain M"/>
    <property type="match status" value="1"/>
</dbReference>
<feature type="transmembrane region" description="Helical" evidence="9">
    <location>
        <begin position="83"/>
        <end position="102"/>
    </location>
</feature>
<dbReference type="Gene3D" id="2.70.150.10">
    <property type="entry name" value="Calcium-transporting ATPase, cytoplasmic transduction domain A"/>
    <property type="match status" value="1"/>
</dbReference>
<evidence type="ECO:0000256" key="4">
    <source>
        <dbReference type="ARBA" id="ARBA00022741"/>
    </source>
</evidence>
<sequence>MKVKQDSIEIIARTVKVNPDNGLTTSQIVKNREQYGENIFEETTKETLFQKVCHHLVEVMNLILIGTAVFSFILALQTPDEGYVKSIVILSIVIINISVSIFQEGKADNALSALKKLSAPNSVVLRDGKKETIQSEELVVGDIIYLNVGDQIGADIRLIQANSLQIDESSLSGESIPIEKDPSLEFAKEMPLGDQLNMAFSGTNVLNGNGLGIVVAVGAESQMGQIASLLVCQKKDKTPLQKRIDRLAKRLAILAFLAGALIFIINTLTSSVPLVENLMTAVILGVAAVPETLPVIVTLSLIYGMENMARKQAIIRNIPAVETLGSASVIASDKTGTLTQNKMVVKRLWVLHEEVKTVDDKTNWSRADRQLVDYMALASNATAELNEEDQWVVHGDPTESAIIQLLGKLAGTKGELETKFKRVLELPFDSSRKKMTTVHQLDQGYLVLTKGAFDRLTDNLHNEAAFKQADAASIHDQFAKDALRVLALSYKVIDHLPTEGNEPELEVGQTFYGMIGIIDPPRLESARAVAEARKAGIKPIMITGDHLLTATAIAKELDIYRSGDLVMTGIELEKIIDSELEEKIDQISVYARVSPENKIRIVKAWQQKGQVVAMTGDGVNDAPSLKAADVGTAMGIAGTEVAKSASDIVLADDNFETIVKAISEGRRVYGNIKKTIYYLLSANVAEIIIMLLAAVVGWGMPLNGLQLLFINVLADGIPGFGLSREKAESGIMLEPPVGMDESLFSRGGYRRIVTAATTFTVTSLAAFYLGSFVDLGTIAPSLAVGQTMTFLVLSISSTVHIFVARSNKPLIKAGLRENTMIFWTAVFSLLLTVTVALVPGLAAVLGLVPLGLVHWTIVSGLSSYILVVVELEKYILQRMGRRFIA</sequence>
<dbReference type="InterPro" id="IPR008250">
    <property type="entry name" value="ATPase_P-typ_transduc_dom_A_sf"/>
</dbReference>
<feature type="transmembrane region" description="Helical" evidence="9">
    <location>
        <begin position="823"/>
        <end position="846"/>
    </location>
</feature>
<proteinExistence type="inferred from homology"/>